<dbReference type="GeneID" id="95570046"/>
<evidence type="ECO:0000256" key="1">
    <source>
        <dbReference type="ARBA" id="ARBA00008490"/>
    </source>
</evidence>
<keyword evidence="2 3" id="KW-0732">Signal</keyword>
<dbReference type="eggNOG" id="COG3110">
    <property type="taxonomic scope" value="Bacteria"/>
</dbReference>
<dbReference type="PANTHER" id="PTHR38108:SF1">
    <property type="entry name" value="UPF0319 PROTEIN YCCT"/>
    <property type="match status" value="1"/>
</dbReference>
<dbReference type="RefSeq" id="WP_008078280.1">
    <property type="nucleotide sequence ID" value="NZ_AEVT01000080.1"/>
</dbReference>
<comment type="caution">
    <text evidence="4">The sequence shown here is derived from an EMBL/GenBank/DDBJ whole genome shotgun (WGS) entry which is preliminary data.</text>
</comment>
<evidence type="ECO:0000313" key="4">
    <source>
        <dbReference type="EMBL" id="EGA69524.1"/>
    </source>
</evidence>
<accession>E8M8Z0</accession>
<reference evidence="4 5" key="1">
    <citation type="journal article" date="2012" name="Int. J. Syst. Evol. Microbiol.">
        <title>Vibrio caribbeanicus sp. nov., isolated from the marine sponge Scleritoderma cyanea.</title>
        <authorList>
            <person name="Hoffmann M."/>
            <person name="Monday S.R."/>
            <person name="Allard M.W."/>
            <person name="Strain E.A."/>
            <person name="Whittaker P."/>
            <person name="Naum M."/>
            <person name="McCarthy P.J."/>
            <person name="Lopez J.V."/>
            <person name="Fischer M."/>
            <person name="Brown E.W."/>
        </authorList>
    </citation>
    <scope>NUCLEOTIDE SEQUENCE [LARGE SCALE GENOMIC DNA]</scope>
    <source>
        <strain evidence="5">DSMZ 21326</strain>
    </source>
</reference>
<evidence type="ECO:0000313" key="5">
    <source>
        <dbReference type="Proteomes" id="UP000006228"/>
    </source>
</evidence>
<dbReference type="InterPro" id="IPR018635">
    <property type="entry name" value="UPF0319"/>
</dbReference>
<dbReference type="Pfam" id="PF09829">
    <property type="entry name" value="DUF2057"/>
    <property type="match status" value="1"/>
</dbReference>
<gene>
    <name evidence="4" type="ORF">VISI1226_05496</name>
</gene>
<dbReference type="Proteomes" id="UP000006228">
    <property type="component" value="Unassembled WGS sequence"/>
</dbReference>
<protein>
    <submittedName>
        <fullName evidence="4">Uncharacterized protein</fullName>
    </submittedName>
</protein>
<feature type="signal peptide" evidence="3">
    <location>
        <begin position="1"/>
        <end position="18"/>
    </location>
</feature>
<proteinExistence type="inferred from homology"/>
<organism evidence="4 5">
    <name type="scientific">Vibrio sinaloensis DSM 21326</name>
    <dbReference type="NCBI Taxonomy" id="945550"/>
    <lineage>
        <taxon>Bacteria</taxon>
        <taxon>Pseudomonadati</taxon>
        <taxon>Pseudomonadota</taxon>
        <taxon>Gammaproteobacteria</taxon>
        <taxon>Vibrionales</taxon>
        <taxon>Vibrionaceae</taxon>
        <taxon>Vibrio</taxon>
        <taxon>Vibrio oreintalis group</taxon>
    </lineage>
</organism>
<feature type="chain" id="PRO_5003224835" evidence="3">
    <location>
        <begin position="19"/>
        <end position="211"/>
    </location>
</feature>
<dbReference type="OrthoDB" id="6214057at2"/>
<dbReference type="EMBL" id="AEVT01000080">
    <property type="protein sequence ID" value="EGA69524.1"/>
    <property type="molecule type" value="Genomic_DNA"/>
</dbReference>
<evidence type="ECO:0000256" key="2">
    <source>
        <dbReference type="ARBA" id="ARBA00022729"/>
    </source>
</evidence>
<comment type="similarity">
    <text evidence="1">Belongs to the UPF0319 family.</text>
</comment>
<evidence type="ECO:0000256" key="3">
    <source>
        <dbReference type="SAM" id="SignalP"/>
    </source>
</evidence>
<dbReference type="AlphaFoldDB" id="E8M8Z0"/>
<name>E8M8Z0_PHOS4</name>
<sequence>MKKALALLGGLVAFNVSAQVTILTDSRVEVLAVNQAINEVPKQGKGDLKIANGDNQLLLRVTALIDKNGGKERFTSVPIVAKFTANDQSLLFETPFAIRDERGVTKFEKSPSIKVTSNGQDVEIMTDLIYDQSFSLIKDYDAMLQGYNQAGGKAAIATASVTKKTTGAKVISQPQLQAEGMTKTALQSDFLSMTPDQRQEFISWAVKHIND</sequence>
<dbReference type="PANTHER" id="PTHR38108">
    <property type="entry name" value="UPF0319 PROTEIN YCCT"/>
    <property type="match status" value="1"/>
</dbReference>